<evidence type="ECO:0000313" key="3">
    <source>
        <dbReference type="Proteomes" id="UP001430848"/>
    </source>
</evidence>
<sequence length="106" mass="12247">MAGSADTEEDQVDFLSGYDDIFSQQRARRNLIAAMTPRETTEEARETGSAHSVIKNAETTTRKARKMLEEKRRDWAAERVMMLYIIDNLGDEQYRWPSATETNKSR</sequence>
<name>A0ABR1P0M6_DIAER</name>
<protein>
    <submittedName>
        <fullName evidence="2">Uncharacterized protein</fullName>
    </submittedName>
</protein>
<keyword evidence="3" id="KW-1185">Reference proteome</keyword>
<organism evidence="2 3">
    <name type="scientific">Diaporthe eres</name>
    <name type="common">Phomopsis oblonga</name>
    <dbReference type="NCBI Taxonomy" id="83184"/>
    <lineage>
        <taxon>Eukaryota</taxon>
        <taxon>Fungi</taxon>
        <taxon>Dikarya</taxon>
        <taxon>Ascomycota</taxon>
        <taxon>Pezizomycotina</taxon>
        <taxon>Sordariomycetes</taxon>
        <taxon>Sordariomycetidae</taxon>
        <taxon>Diaporthales</taxon>
        <taxon>Diaporthaceae</taxon>
        <taxon>Diaporthe</taxon>
        <taxon>Diaporthe eres species complex</taxon>
    </lineage>
</organism>
<proteinExistence type="predicted"/>
<comment type="caution">
    <text evidence="2">The sequence shown here is derived from an EMBL/GenBank/DDBJ whole genome shotgun (WGS) entry which is preliminary data.</text>
</comment>
<feature type="compositionally biased region" description="Basic and acidic residues" evidence="1">
    <location>
        <begin position="39"/>
        <end position="48"/>
    </location>
</feature>
<evidence type="ECO:0000313" key="2">
    <source>
        <dbReference type="EMBL" id="KAK7722861.1"/>
    </source>
</evidence>
<accession>A0ABR1P0M6</accession>
<dbReference type="Proteomes" id="UP001430848">
    <property type="component" value="Unassembled WGS sequence"/>
</dbReference>
<feature type="region of interest" description="Disordered" evidence="1">
    <location>
        <begin position="34"/>
        <end position="61"/>
    </location>
</feature>
<dbReference type="EMBL" id="JAKNSF020000064">
    <property type="protein sequence ID" value="KAK7722861.1"/>
    <property type="molecule type" value="Genomic_DNA"/>
</dbReference>
<evidence type="ECO:0000256" key="1">
    <source>
        <dbReference type="SAM" id="MobiDB-lite"/>
    </source>
</evidence>
<gene>
    <name evidence="2" type="ORF">SLS63_009135</name>
</gene>
<reference evidence="2 3" key="1">
    <citation type="submission" date="2024-02" db="EMBL/GenBank/DDBJ databases">
        <title>De novo assembly and annotation of 12 fungi associated with fruit tree decline syndrome in Ontario, Canada.</title>
        <authorList>
            <person name="Sulman M."/>
            <person name="Ellouze W."/>
            <person name="Ilyukhin E."/>
        </authorList>
    </citation>
    <scope>NUCLEOTIDE SEQUENCE [LARGE SCALE GENOMIC DNA]</scope>
    <source>
        <strain evidence="2 3">M169</strain>
    </source>
</reference>